<dbReference type="RefSeq" id="WP_105215760.1">
    <property type="nucleotide sequence ID" value="NZ_CP027062.1"/>
</dbReference>
<dbReference type="GO" id="GO:0017057">
    <property type="term" value="F:6-phosphogluconolactonase activity"/>
    <property type="evidence" value="ECO:0007669"/>
    <property type="project" value="TreeGrafter"/>
</dbReference>
<protein>
    <recommendedName>
        <fullName evidence="5">Lactonase, 7-bladed beta-propeller</fullName>
    </recommendedName>
</protein>
<keyword evidence="4" id="KW-1185">Reference proteome</keyword>
<dbReference type="Gene3D" id="2.130.10.10">
    <property type="entry name" value="YVTN repeat-like/Quinoprotein amine dehydrogenase"/>
    <property type="match status" value="2"/>
</dbReference>
<dbReference type="InterPro" id="IPR050282">
    <property type="entry name" value="Cycloisomerase_2"/>
</dbReference>
<sequence length="451" mass="48945">MKKLAILCIGLGLCFSFNGNSQNRQRTLKGFLYTTTNGEGINKVIKFDRYSDGSLSNETGYVTNSKGGANTSAGGDARGDFDSQNAIQIIDGYLLNVNAGGNTISVFAIDKPTGALTLIENVSSQGQRPVSITYTKKSNSKDQFWIVVGNQWNNPNVQKDGDKIERYPNDAFHASNLGRSDDSDRLRNIALFSFNASNGTLTPERILDTYVRKNGGPTCVSFSDDGTKLAVSTWGIAHFSTELTSLNEQQPSRVYVYDFKEGSIFGKRFFEEEGIAGSIGFNWAKGSNTTLHISNFNLIPNKRNNSLTILKDSGSSVTKSGNYNTAGANDIDEACWTLLNPSGNRLYVASFGANVITSFKVDKAGNITSTIGAEARGDNAPPGDTKDMYITPDNRQLYVLGAFQSFSINRYAISSSGKIKYEEQVALKTTSQSIGKAGTYNFLGLTGYDLE</sequence>
<dbReference type="OrthoDB" id="9790815at2"/>
<evidence type="ECO:0000313" key="4">
    <source>
        <dbReference type="Proteomes" id="UP000238442"/>
    </source>
</evidence>
<reference evidence="3 4" key="1">
    <citation type="submission" date="2018-02" db="EMBL/GenBank/DDBJ databases">
        <title>Genomic analysis of the strain RR4-38 isolated from a seawater recirculating aquaculture system.</title>
        <authorList>
            <person name="Kim Y.-S."/>
            <person name="Jang Y.H."/>
            <person name="Kim K.-H."/>
        </authorList>
    </citation>
    <scope>NUCLEOTIDE SEQUENCE [LARGE SCALE GENOMIC DNA]</scope>
    <source>
        <strain evidence="3 4">RR4-38</strain>
    </source>
</reference>
<dbReference type="Proteomes" id="UP000238442">
    <property type="component" value="Chromosome"/>
</dbReference>
<dbReference type="PANTHER" id="PTHR30344:SF1">
    <property type="entry name" value="6-PHOSPHOGLUCONOLACTONASE"/>
    <property type="match status" value="1"/>
</dbReference>
<dbReference type="SUPFAM" id="SSF75011">
    <property type="entry name" value="3-carboxy-cis,cis-mucoante lactonizing enzyme"/>
    <property type="match status" value="1"/>
</dbReference>
<accession>A0A2S0HX31</accession>
<dbReference type="KEGG" id="aue:C5O00_05815"/>
<keyword evidence="2" id="KW-0119">Carbohydrate metabolism</keyword>
<dbReference type="Pfam" id="PF10282">
    <property type="entry name" value="Lactonase"/>
    <property type="match status" value="1"/>
</dbReference>
<name>A0A2S0HX31_9FLAO</name>
<dbReference type="InterPro" id="IPR015943">
    <property type="entry name" value="WD40/YVTN_repeat-like_dom_sf"/>
</dbReference>
<evidence type="ECO:0000256" key="1">
    <source>
        <dbReference type="ARBA" id="ARBA00005564"/>
    </source>
</evidence>
<dbReference type="EMBL" id="CP027062">
    <property type="protein sequence ID" value="AVI50713.1"/>
    <property type="molecule type" value="Genomic_DNA"/>
</dbReference>
<evidence type="ECO:0008006" key="5">
    <source>
        <dbReference type="Google" id="ProtNLM"/>
    </source>
</evidence>
<evidence type="ECO:0000313" key="3">
    <source>
        <dbReference type="EMBL" id="AVI50713.1"/>
    </source>
</evidence>
<dbReference type="InterPro" id="IPR019405">
    <property type="entry name" value="Lactonase_7-beta_prop"/>
</dbReference>
<evidence type="ECO:0000256" key="2">
    <source>
        <dbReference type="ARBA" id="ARBA00022526"/>
    </source>
</evidence>
<gene>
    <name evidence="3" type="ORF">C5O00_05815</name>
</gene>
<dbReference type="GO" id="GO:0006006">
    <property type="term" value="P:glucose metabolic process"/>
    <property type="evidence" value="ECO:0007669"/>
    <property type="project" value="UniProtKB-KW"/>
</dbReference>
<dbReference type="PANTHER" id="PTHR30344">
    <property type="entry name" value="6-PHOSPHOGLUCONOLACTONASE-RELATED"/>
    <property type="match status" value="1"/>
</dbReference>
<dbReference type="AlphaFoldDB" id="A0A2S0HX31"/>
<comment type="similarity">
    <text evidence="1">Belongs to the cycloisomerase 2 family.</text>
</comment>
<keyword evidence="2" id="KW-0313">Glucose metabolism</keyword>
<organism evidence="3 4">
    <name type="scientific">Pukyongia salina</name>
    <dbReference type="NCBI Taxonomy" id="2094025"/>
    <lineage>
        <taxon>Bacteria</taxon>
        <taxon>Pseudomonadati</taxon>
        <taxon>Bacteroidota</taxon>
        <taxon>Flavobacteriia</taxon>
        <taxon>Flavobacteriales</taxon>
        <taxon>Flavobacteriaceae</taxon>
        <taxon>Pukyongia</taxon>
    </lineage>
</organism>
<proteinExistence type="inferred from homology"/>